<comment type="caution">
    <text evidence="2">The sequence shown here is derived from an EMBL/GenBank/DDBJ whole genome shotgun (WGS) entry which is preliminary data.</text>
</comment>
<organism evidence="2 3">
    <name type="scientific">Caldibacillus debilis</name>
    <dbReference type="NCBI Taxonomy" id="301148"/>
    <lineage>
        <taxon>Bacteria</taxon>
        <taxon>Bacillati</taxon>
        <taxon>Bacillota</taxon>
        <taxon>Bacilli</taxon>
        <taxon>Bacillales</taxon>
        <taxon>Bacillaceae</taxon>
        <taxon>Caldibacillus</taxon>
    </lineage>
</organism>
<reference evidence="2 3" key="1">
    <citation type="submission" date="2016-01" db="EMBL/GenBank/DDBJ databases">
        <title>Draft Genome Sequences of Seven Thermophilic Sporeformers Isolated from Foods.</title>
        <authorList>
            <person name="Berendsen E.M."/>
            <person name="Wells-Bennik M.H."/>
            <person name="Krawcyk A.O."/>
            <person name="De Jong A."/>
            <person name="Holsappel S."/>
            <person name="Eijlander R.T."/>
            <person name="Kuipers O.P."/>
        </authorList>
    </citation>
    <scope>NUCLEOTIDE SEQUENCE [LARGE SCALE GENOMIC DNA]</scope>
    <source>
        <strain evidence="2 3">B4135</strain>
    </source>
</reference>
<dbReference type="InterPro" id="IPR023378">
    <property type="entry name" value="YheA/YmcA-like_dom_sf"/>
</dbReference>
<dbReference type="RefSeq" id="WP_061569361.1">
    <property type="nucleotide sequence ID" value="NZ_LQYT01000073.1"/>
</dbReference>
<dbReference type="PANTHER" id="PTHR38448">
    <property type="entry name" value="REGULATORY PROTEIN YLBF-RELATED"/>
    <property type="match status" value="1"/>
</dbReference>
<name>A0A150LPY0_9BACI</name>
<dbReference type="Pfam" id="PF06133">
    <property type="entry name" value="Com_YlbF"/>
    <property type="match status" value="1"/>
</dbReference>
<dbReference type="PANTHER" id="PTHR38448:SF2">
    <property type="entry name" value="REGULATORY PROTEIN YLBF"/>
    <property type="match status" value="1"/>
</dbReference>
<keyword evidence="1" id="KW-0175">Coiled coil</keyword>
<dbReference type="PATRIC" id="fig|301148.3.peg.270"/>
<dbReference type="AlphaFoldDB" id="A0A150LPY0"/>
<dbReference type="Gene3D" id="1.20.1500.10">
    <property type="entry name" value="YheA/YmcA-like"/>
    <property type="match status" value="1"/>
</dbReference>
<evidence type="ECO:0000313" key="3">
    <source>
        <dbReference type="Proteomes" id="UP000075683"/>
    </source>
</evidence>
<dbReference type="InterPro" id="IPR010368">
    <property type="entry name" value="Com_YlbF"/>
</dbReference>
<evidence type="ECO:0000256" key="1">
    <source>
        <dbReference type="SAM" id="Coils"/>
    </source>
</evidence>
<protein>
    <recommendedName>
        <fullName evidence="4">YlbF family regulator</fullName>
    </recommendedName>
</protein>
<gene>
    <name evidence="2" type="ORF">B4135_2765</name>
</gene>
<dbReference type="OrthoDB" id="2157513at2"/>
<proteinExistence type="predicted"/>
<sequence>MIATIEKVEILDAAEQLARMIIDSELADKYRECYYRMKTDPNTQSRIRRFARMKERYEEVQRFGRYHPDYKQVMAELRQAKREMDLDENVARFKRAENELQDLLDQISVMIGRAVSENVKVSTGNPFFETAGKTGCSIGGSCGCSRAV</sequence>
<feature type="coiled-coil region" evidence="1">
    <location>
        <begin position="70"/>
        <end position="113"/>
    </location>
</feature>
<dbReference type="Proteomes" id="UP000075683">
    <property type="component" value="Unassembled WGS sequence"/>
</dbReference>
<dbReference type="InterPro" id="IPR052767">
    <property type="entry name" value="Bact_com_dev_regulator"/>
</dbReference>
<accession>A0A150LPY0</accession>
<evidence type="ECO:0008006" key="4">
    <source>
        <dbReference type="Google" id="ProtNLM"/>
    </source>
</evidence>
<dbReference type="SUPFAM" id="SSF158622">
    <property type="entry name" value="YheA/YmcA-like"/>
    <property type="match status" value="1"/>
</dbReference>
<dbReference type="STRING" id="301148.B4135_2765"/>
<evidence type="ECO:0000313" key="2">
    <source>
        <dbReference type="EMBL" id="KYD14338.1"/>
    </source>
</evidence>
<dbReference type="EMBL" id="LQYT01000073">
    <property type="protein sequence ID" value="KYD14338.1"/>
    <property type="molecule type" value="Genomic_DNA"/>
</dbReference>